<evidence type="ECO:0000313" key="3">
    <source>
        <dbReference type="Proteomes" id="UP000799776"/>
    </source>
</evidence>
<dbReference type="OrthoDB" id="5292177at2759"/>
<reference evidence="2" key="1">
    <citation type="journal article" date="2020" name="Stud. Mycol.">
        <title>101 Dothideomycetes genomes: a test case for predicting lifestyles and emergence of pathogens.</title>
        <authorList>
            <person name="Haridas S."/>
            <person name="Albert R."/>
            <person name="Binder M."/>
            <person name="Bloem J."/>
            <person name="Labutti K."/>
            <person name="Salamov A."/>
            <person name="Andreopoulos B."/>
            <person name="Baker S."/>
            <person name="Barry K."/>
            <person name="Bills G."/>
            <person name="Bluhm B."/>
            <person name="Cannon C."/>
            <person name="Castanera R."/>
            <person name="Culley D."/>
            <person name="Daum C."/>
            <person name="Ezra D."/>
            <person name="Gonzalez J."/>
            <person name="Henrissat B."/>
            <person name="Kuo A."/>
            <person name="Liang C."/>
            <person name="Lipzen A."/>
            <person name="Lutzoni F."/>
            <person name="Magnuson J."/>
            <person name="Mondo S."/>
            <person name="Nolan M."/>
            <person name="Ohm R."/>
            <person name="Pangilinan J."/>
            <person name="Park H.-J."/>
            <person name="Ramirez L."/>
            <person name="Alfaro M."/>
            <person name="Sun H."/>
            <person name="Tritt A."/>
            <person name="Yoshinaga Y."/>
            <person name="Zwiers L.-H."/>
            <person name="Turgeon B."/>
            <person name="Goodwin S."/>
            <person name="Spatafora J."/>
            <person name="Crous P."/>
            <person name="Grigoriev I."/>
        </authorList>
    </citation>
    <scope>NUCLEOTIDE SEQUENCE</scope>
    <source>
        <strain evidence="2">CBS 121410</strain>
    </source>
</reference>
<accession>A0A9P4I0C0</accession>
<keyword evidence="3" id="KW-1185">Reference proteome</keyword>
<protein>
    <submittedName>
        <fullName evidence="2">Uncharacterized protein</fullName>
    </submittedName>
</protein>
<proteinExistence type="predicted"/>
<dbReference type="EMBL" id="ML978713">
    <property type="protein sequence ID" value="KAF2090199.1"/>
    <property type="molecule type" value="Genomic_DNA"/>
</dbReference>
<gene>
    <name evidence="2" type="ORF">K490DRAFT_63070</name>
</gene>
<feature type="region of interest" description="Disordered" evidence="1">
    <location>
        <begin position="1"/>
        <end position="149"/>
    </location>
</feature>
<feature type="region of interest" description="Disordered" evidence="1">
    <location>
        <begin position="171"/>
        <end position="209"/>
    </location>
</feature>
<evidence type="ECO:0000313" key="2">
    <source>
        <dbReference type="EMBL" id="KAF2090199.1"/>
    </source>
</evidence>
<feature type="compositionally biased region" description="Acidic residues" evidence="1">
    <location>
        <begin position="19"/>
        <end position="29"/>
    </location>
</feature>
<feature type="compositionally biased region" description="Basic residues" evidence="1">
    <location>
        <begin position="34"/>
        <end position="43"/>
    </location>
</feature>
<organism evidence="2 3">
    <name type="scientific">Saccharata proteae CBS 121410</name>
    <dbReference type="NCBI Taxonomy" id="1314787"/>
    <lineage>
        <taxon>Eukaryota</taxon>
        <taxon>Fungi</taxon>
        <taxon>Dikarya</taxon>
        <taxon>Ascomycota</taxon>
        <taxon>Pezizomycotina</taxon>
        <taxon>Dothideomycetes</taxon>
        <taxon>Dothideomycetes incertae sedis</taxon>
        <taxon>Botryosphaeriales</taxon>
        <taxon>Saccharataceae</taxon>
        <taxon>Saccharata</taxon>
    </lineage>
</organism>
<dbReference type="AlphaFoldDB" id="A0A9P4I0C0"/>
<name>A0A9P4I0C0_9PEZI</name>
<dbReference type="Proteomes" id="UP000799776">
    <property type="component" value="Unassembled WGS sequence"/>
</dbReference>
<feature type="compositionally biased region" description="Polar residues" evidence="1">
    <location>
        <begin position="117"/>
        <end position="128"/>
    </location>
</feature>
<comment type="caution">
    <text evidence="2">The sequence shown here is derived from an EMBL/GenBank/DDBJ whole genome shotgun (WGS) entry which is preliminary data.</text>
</comment>
<feature type="compositionally biased region" description="Polar residues" evidence="1">
    <location>
        <begin position="88"/>
        <end position="100"/>
    </location>
</feature>
<evidence type="ECO:0000256" key="1">
    <source>
        <dbReference type="SAM" id="MobiDB-lite"/>
    </source>
</evidence>
<feature type="compositionally biased region" description="Polar residues" evidence="1">
    <location>
        <begin position="52"/>
        <end position="71"/>
    </location>
</feature>
<sequence>MTTSTSSGTETLPPYTEPPEYETEADDQSEQGGHRRHRGHIHNRTVNAVIMSPNTSIELRTRSRQNPSRPLSYQEDYRPIQPSHLRTESNSSAKSLSSQPGPIVDTYTPVEYRSNHSRLQSSSTNPLSYQPGPHDHENEEDGQPGHAQTAIPIHFSGHQRLIRPVVRLGDPTLPPPSGITGANRADNATPAPITNDPDPAANPTKNSSLVLSTPPSITYNYNIRSAWDILQNPASNDIYTVHLPDIPRTCIFSTGSLTQDSISQYEAPLRHGFTDVWIQPHQPGHAPPYMPVVQHTDAPNGVAFPTLHVSPGIRTVAEDVVYVLVLQGSMGALRQKVVLRYTQREVVREIFAAGANGYSVVFSAGFLREDVPGLMDPGMKLCLVGNGDVESLRGLKGQRQGNVIGLLC</sequence>